<protein>
    <submittedName>
        <fullName evidence="15">Formate dehydrogenase O gamma subunit</fullName>
        <ecNumber evidence="15">1.2.1.2</ecNumber>
    </submittedName>
</protein>
<organism evidence="15 16">
    <name type="scientific">Thioalkalivibrio nitratireducens (strain DSM 14787 / UNIQEM 213 / ALEN2)</name>
    <dbReference type="NCBI Taxonomy" id="1255043"/>
    <lineage>
        <taxon>Bacteria</taxon>
        <taxon>Pseudomonadati</taxon>
        <taxon>Pseudomonadota</taxon>
        <taxon>Gammaproteobacteria</taxon>
        <taxon>Chromatiales</taxon>
        <taxon>Ectothiorhodospiraceae</taxon>
        <taxon>Thioalkalivibrio</taxon>
    </lineage>
</organism>
<accession>L0DWC4</accession>
<keyword evidence="15" id="KW-0560">Oxidoreductase</keyword>
<feature type="transmembrane region" description="Helical" evidence="13">
    <location>
        <begin position="21"/>
        <end position="44"/>
    </location>
</feature>
<comment type="subcellular location">
    <subcellularLocation>
        <location evidence="2">Cell membrane</location>
        <topology evidence="2">Multi-pass membrane protein</topology>
    </subcellularLocation>
</comment>
<keyword evidence="7 13" id="KW-0812">Transmembrane</keyword>
<keyword evidence="8" id="KW-0479">Metal-binding</keyword>
<keyword evidence="5" id="KW-1003">Cell membrane</keyword>
<keyword evidence="16" id="KW-1185">Reference proteome</keyword>
<dbReference type="GO" id="GO:0015944">
    <property type="term" value="P:formate oxidation"/>
    <property type="evidence" value="ECO:0007669"/>
    <property type="project" value="UniProtKB-ARBA"/>
</dbReference>
<evidence type="ECO:0000259" key="14">
    <source>
        <dbReference type="Pfam" id="PF01292"/>
    </source>
</evidence>
<dbReference type="AlphaFoldDB" id="L0DWC4"/>
<evidence type="ECO:0000256" key="6">
    <source>
        <dbReference type="ARBA" id="ARBA00022617"/>
    </source>
</evidence>
<keyword evidence="12 13" id="KW-0472">Membrane</keyword>
<evidence type="ECO:0000256" key="1">
    <source>
        <dbReference type="ARBA" id="ARBA00001971"/>
    </source>
</evidence>
<dbReference type="GO" id="GO:0022904">
    <property type="term" value="P:respiratory electron transport chain"/>
    <property type="evidence" value="ECO:0007669"/>
    <property type="project" value="InterPro"/>
</dbReference>
<evidence type="ECO:0000256" key="3">
    <source>
        <dbReference type="ARBA" id="ARBA00010747"/>
    </source>
</evidence>
<dbReference type="eggNOG" id="COG2864">
    <property type="taxonomic scope" value="Bacteria"/>
</dbReference>
<dbReference type="PATRIC" id="fig|1255043.3.peg.985"/>
<dbReference type="FunFam" id="1.20.950.20:FF:000002">
    <property type="entry name" value="Formate dehydrogenase cytochrome b556 subunit"/>
    <property type="match status" value="1"/>
</dbReference>
<gene>
    <name evidence="15" type="primary">fdoI [H]</name>
    <name evidence="15" type="ordered locus">TVNIR_0979</name>
</gene>
<evidence type="ECO:0000256" key="9">
    <source>
        <dbReference type="ARBA" id="ARBA00022982"/>
    </source>
</evidence>
<dbReference type="GO" id="GO:0009061">
    <property type="term" value="P:anaerobic respiration"/>
    <property type="evidence" value="ECO:0007669"/>
    <property type="project" value="TreeGrafter"/>
</dbReference>
<reference evidence="15" key="1">
    <citation type="submission" date="2015-12" db="EMBL/GenBank/DDBJ databases">
        <authorList>
            <person name="Tikhonova T.V."/>
            <person name="Pavlov A.R."/>
            <person name="Beletsky A.V."/>
            <person name="Mardanov A.V."/>
            <person name="Sorokin D.Y."/>
            <person name="Ravin N.V."/>
            <person name="Popov V.O."/>
        </authorList>
    </citation>
    <scope>NUCLEOTIDE SEQUENCE</scope>
    <source>
        <strain evidence="15">DSM 14787</strain>
    </source>
</reference>
<dbReference type="InterPro" id="IPR006471">
    <property type="entry name" value="Formate_DH_gsu"/>
</dbReference>
<name>L0DWC4_THIND</name>
<evidence type="ECO:0000256" key="12">
    <source>
        <dbReference type="ARBA" id="ARBA00023136"/>
    </source>
</evidence>
<evidence type="ECO:0000256" key="8">
    <source>
        <dbReference type="ARBA" id="ARBA00022723"/>
    </source>
</evidence>
<dbReference type="PANTHER" id="PTHR30074:SF5">
    <property type="entry name" value="FORMATE DEHYDROGENASE, NITRATE-INDUCIBLE, CYTOCHROME B556(FDN) SUBUNIT"/>
    <property type="match status" value="1"/>
</dbReference>
<keyword evidence="4" id="KW-0813">Transport</keyword>
<dbReference type="NCBIfam" id="TIGR01583">
    <property type="entry name" value="formate-DH-gamm"/>
    <property type="match status" value="1"/>
</dbReference>
<dbReference type="KEGG" id="tni:TVNIR_0979"/>
<feature type="domain" description="Cytochrome b561 bacterial/Ni-hydrogenase" evidence="14">
    <location>
        <begin position="10"/>
        <end position="188"/>
    </location>
</feature>
<dbReference type="InterPro" id="IPR051817">
    <property type="entry name" value="FDH_cytochrome_b556_subunit"/>
</dbReference>
<dbReference type="Gene3D" id="1.20.950.20">
    <property type="entry name" value="Transmembrane di-heme cytochromes, Chain C"/>
    <property type="match status" value="1"/>
</dbReference>
<dbReference type="EC" id="1.2.1.2" evidence="15"/>
<dbReference type="GO" id="GO:0005886">
    <property type="term" value="C:plasma membrane"/>
    <property type="evidence" value="ECO:0007669"/>
    <property type="project" value="UniProtKB-SubCell"/>
</dbReference>
<dbReference type="InterPro" id="IPR011577">
    <property type="entry name" value="Cyt_b561_bac/Ni-Hgenase"/>
</dbReference>
<keyword evidence="11" id="KW-0408">Iron</keyword>
<evidence type="ECO:0000256" key="13">
    <source>
        <dbReference type="SAM" id="Phobius"/>
    </source>
</evidence>
<evidence type="ECO:0000256" key="2">
    <source>
        <dbReference type="ARBA" id="ARBA00004651"/>
    </source>
</evidence>
<keyword evidence="6" id="KW-0349">Heme</keyword>
<keyword evidence="10 13" id="KW-1133">Transmembrane helix</keyword>
<dbReference type="GO" id="GO:0046872">
    <property type="term" value="F:metal ion binding"/>
    <property type="evidence" value="ECO:0007669"/>
    <property type="project" value="UniProtKB-KW"/>
</dbReference>
<evidence type="ECO:0000256" key="10">
    <source>
        <dbReference type="ARBA" id="ARBA00022989"/>
    </source>
</evidence>
<dbReference type="InterPro" id="IPR016174">
    <property type="entry name" value="Di-haem_cyt_TM"/>
</dbReference>
<dbReference type="GO" id="GO:0009055">
    <property type="term" value="F:electron transfer activity"/>
    <property type="evidence" value="ECO:0007669"/>
    <property type="project" value="InterPro"/>
</dbReference>
<dbReference type="GO" id="GO:0036397">
    <property type="term" value="F:formate dehydrogenase (quinone) activity"/>
    <property type="evidence" value="ECO:0007669"/>
    <property type="project" value="TreeGrafter"/>
</dbReference>
<evidence type="ECO:0000313" key="15">
    <source>
        <dbReference type="EMBL" id="AGA32666.1"/>
    </source>
</evidence>
<dbReference type="Proteomes" id="UP000010809">
    <property type="component" value="Chromosome"/>
</dbReference>
<feature type="transmembrane region" description="Helical" evidence="13">
    <location>
        <begin position="56"/>
        <end position="77"/>
    </location>
</feature>
<evidence type="ECO:0000256" key="11">
    <source>
        <dbReference type="ARBA" id="ARBA00023004"/>
    </source>
</evidence>
<evidence type="ECO:0000256" key="7">
    <source>
        <dbReference type="ARBA" id="ARBA00022692"/>
    </source>
</evidence>
<dbReference type="SUPFAM" id="SSF81342">
    <property type="entry name" value="Transmembrane di-heme cytochromes"/>
    <property type="match status" value="1"/>
</dbReference>
<dbReference type="Pfam" id="PF01292">
    <property type="entry name" value="Ni_hydr_CYTB"/>
    <property type="match status" value="1"/>
</dbReference>
<feature type="transmembrane region" description="Helical" evidence="13">
    <location>
        <begin position="116"/>
        <end position="139"/>
    </location>
</feature>
<dbReference type="OrthoDB" id="9790598at2"/>
<evidence type="ECO:0000256" key="4">
    <source>
        <dbReference type="ARBA" id="ARBA00022448"/>
    </source>
</evidence>
<dbReference type="HOGENOM" id="CLU_091368_1_1_6"/>
<comment type="cofactor">
    <cofactor evidence="1">
        <name>heme</name>
        <dbReference type="ChEBI" id="CHEBI:30413"/>
    </cofactor>
</comment>
<feature type="transmembrane region" description="Helical" evidence="13">
    <location>
        <begin position="151"/>
        <end position="178"/>
    </location>
</feature>
<proteinExistence type="inferred from homology"/>
<dbReference type="STRING" id="1255043.TVNIR_0979"/>
<evidence type="ECO:0000313" key="16">
    <source>
        <dbReference type="Proteomes" id="UP000010809"/>
    </source>
</evidence>
<keyword evidence="9" id="KW-0249">Electron transport</keyword>
<comment type="similarity">
    <text evidence="3">Belongs to the formate dehydrogenase gamma subunit family.</text>
</comment>
<dbReference type="GO" id="GO:0008863">
    <property type="term" value="F:formate dehydrogenase (NAD+) activity"/>
    <property type="evidence" value="ECO:0007669"/>
    <property type="project" value="InterPro"/>
</dbReference>
<sequence>MSAKPKLIQRYTSSDRVNHGLLALSFILVAMSGMAFFHPSLYWLSAFFGGGEWARVLHPLLGVAMFVFFFIAMVKYWKHNLLTGNDFKWLGRLGDVMKNREENLPPIGKYNPGQKLLFWTLVVTMILLLLTGIALWQPWFAPLFPIGVVRAAAVIHVISAVVLLLGMIVHIYSAIFWIKGSTRAMLRGTVTETWARKHHPLWYEEMTSGQKK</sequence>
<dbReference type="RefSeq" id="WP_015257807.1">
    <property type="nucleotide sequence ID" value="NC_019902.2"/>
</dbReference>
<dbReference type="EMBL" id="CP003989">
    <property type="protein sequence ID" value="AGA32666.1"/>
    <property type="molecule type" value="Genomic_DNA"/>
</dbReference>
<dbReference type="GO" id="GO:0009326">
    <property type="term" value="C:formate dehydrogenase complex"/>
    <property type="evidence" value="ECO:0007669"/>
    <property type="project" value="InterPro"/>
</dbReference>
<dbReference type="PANTHER" id="PTHR30074">
    <property type="entry name" value="FORMATE DEHYDROGENASE, NITRATE-INDUCIBLE, CYTOCHROME B556 FDN SUBUNIT"/>
    <property type="match status" value="1"/>
</dbReference>
<evidence type="ECO:0000256" key="5">
    <source>
        <dbReference type="ARBA" id="ARBA00022475"/>
    </source>
</evidence>